<evidence type="ECO:0000313" key="1">
    <source>
        <dbReference type="EnsemblPlants" id="MELO3C008412.2.1"/>
    </source>
</evidence>
<reference evidence="1" key="1">
    <citation type="submission" date="2023-03" db="UniProtKB">
        <authorList>
            <consortium name="EnsemblPlants"/>
        </authorList>
    </citation>
    <scope>IDENTIFICATION</scope>
</reference>
<organism evidence="1">
    <name type="scientific">Cucumis melo</name>
    <name type="common">Muskmelon</name>
    <dbReference type="NCBI Taxonomy" id="3656"/>
    <lineage>
        <taxon>Eukaryota</taxon>
        <taxon>Viridiplantae</taxon>
        <taxon>Streptophyta</taxon>
        <taxon>Embryophyta</taxon>
        <taxon>Tracheophyta</taxon>
        <taxon>Spermatophyta</taxon>
        <taxon>Magnoliopsida</taxon>
        <taxon>eudicotyledons</taxon>
        <taxon>Gunneridae</taxon>
        <taxon>Pentapetalae</taxon>
        <taxon>rosids</taxon>
        <taxon>fabids</taxon>
        <taxon>Cucurbitales</taxon>
        <taxon>Cucurbitaceae</taxon>
        <taxon>Benincaseae</taxon>
        <taxon>Cucumis</taxon>
    </lineage>
</organism>
<sequence>MNRGRRNEKRKIKNSPATIWVSSLWVSVDEKKGRGNEKNGVKVGVFFMRRLSFVRGGILKKERGVCVKKESDGF</sequence>
<name>A0A9I9CU83_CUCME</name>
<protein>
    <submittedName>
        <fullName evidence="1">Uncharacterized protein</fullName>
    </submittedName>
</protein>
<dbReference type="EnsemblPlants" id="MELO3C008412.2.1">
    <property type="protein sequence ID" value="MELO3C008412.2.1"/>
    <property type="gene ID" value="MELO3C008412.2"/>
</dbReference>
<accession>A0A9I9CU83</accession>
<dbReference type="AlphaFoldDB" id="A0A9I9CU83"/>
<proteinExistence type="predicted"/>
<dbReference type="Gramene" id="MELO3C008412.2.1">
    <property type="protein sequence ID" value="MELO3C008412.2.1"/>
    <property type="gene ID" value="MELO3C008412.2"/>
</dbReference>